<evidence type="ECO:0000256" key="4">
    <source>
        <dbReference type="SAM" id="Coils"/>
    </source>
</evidence>
<sequence>MTSTDLITDPTLLSVLAAAAESRRQCLEMLSFIEQNGASAYESDELNIEQKKLASRLAILRGLNRKAVMSVRATKQETTEARQEIDSLHLTLQNLYYEQRHLRGEIRACEDYDHKYLSLPMVPTEDFLAAHPQYIEASDHDLTIARINDEHEARRALEEQRLALVKRKLALEKETLGKKEELARLDLEIERWIGGQSKVLDVFKKRDEKLAAEEKRRRELLEKEEAKRAEAEAAVKAEI</sequence>
<dbReference type="AlphaFoldDB" id="A0A8H6R8T4"/>
<comment type="caution">
    <text evidence="5">The sequence shown here is derived from an EMBL/GenBank/DDBJ whole genome shotgun (WGS) entry which is preliminary data.</text>
</comment>
<keyword evidence="6" id="KW-1185">Reference proteome</keyword>
<dbReference type="EMBL" id="JABCIY010000216">
    <property type="protein sequence ID" value="KAF7188101.1"/>
    <property type="molecule type" value="Genomic_DNA"/>
</dbReference>
<dbReference type="GO" id="GO:0003729">
    <property type="term" value="F:mRNA binding"/>
    <property type="evidence" value="ECO:0007669"/>
    <property type="project" value="TreeGrafter"/>
</dbReference>
<evidence type="ECO:0000256" key="3">
    <source>
        <dbReference type="ARBA" id="ARBA00023242"/>
    </source>
</evidence>
<dbReference type="PANTHER" id="PTHR13375:SF3">
    <property type="entry name" value="THO COMPLEX SUBUNIT 5 HOMOLOG"/>
    <property type="match status" value="1"/>
</dbReference>
<proteinExistence type="inferred from homology"/>
<name>A0A8H6R8T4_9PEZI</name>
<organism evidence="5 6">
    <name type="scientific">Pseudocercospora fuligena</name>
    <dbReference type="NCBI Taxonomy" id="685502"/>
    <lineage>
        <taxon>Eukaryota</taxon>
        <taxon>Fungi</taxon>
        <taxon>Dikarya</taxon>
        <taxon>Ascomycota</taxon>
        <taxon>Pezizomycotina</taxon>
        <taxon>Dothideomycetes</taxon>
        <taxon>Dothideomycetidae</taxon>
        <taxon>Mycosphaerellales</taxon>
        <taxon>Mycosphaerellaceae</taxon>
        <taxon>Pseudocercospora</taxon>
    </lineage>
</organism>
<dbReference type="OrthoDB" id="20582at2759"/>
<dbReference type="GO" id="GO:0006406">
    <property type="term" value="P:mRNA export from nucleus"/>
    <property type="evidence" value="ECO:0007669"/>
    <property type="project" value="TreeGrafter"/>
</dbReference>
<dbReference type="Proteomes" id="UP000660729">
    <property type="component" value="Unassembled WGS sequence"/>
</dbReference>
<gene>
    <name evidence="5" type="ORF">HII31_10575</name>
</gene>
<comment type="similarity">
    <text evidence="2">Belongs to the THOC5 family.</text>
</comment>
<comment type="subcellular location">
    <subcellularLocation>
        <location evidence="1">Nucleus</location>
    </subcellularLocation>
</comment>
<evidence type="ECO:0000256" key="2">
    <source>
        <dbReference type="ARBA" id="ARBA00008044"/>
    </source>
</evidence>
<dbReference type="InterPro" id="IPR019163">
    <property type="entry name" value="THO_Thoc5"/>
</dbReference>
<reference evidence="5" key="1">
    <citation type="submission" date="2020-04" db="EMBL/GenBank/DDBJ databases">
        <title>Draft genome resource of the tomato pathogen Pseudocercospora fuligena.</title>
        <authorList>
            <person name="Zaccaron A."/>
        </authorList>
    </citation>
    <scope>NUCLEOTIDE SEQUENCE</scope>
    <source>
        <strain evidence="5">PF001</strain>
    </source>
</reference>
<evidence type="ECO:0000256" key="1">
    <source>
        <dbReference type="ARBA" id="ARBA00004123"/>
    </source>
</evidence>
<dbReference type="Pfam" id="PF09766">
    <property type="entry name" value="FmiP_Thoc5"/>
    <property type="match status" value="1"/>
</dbReference>
<feature type="coiled-coil region" evidence="4">
    <location>
        <begin position="204"/>
        <end position="234"/>
    </location>
</feature>
<accession>A0A8H6R8T4</accession>
<dbReference type="PANTHER" id="PTHR13375">
    <property type="entry name" value="FMS INTERACTING PROTEIN"/>
    <property type="match status" value="1"/>
</dbReference>
<evidence type="ECO:0000313" key="6">
    <source>
        <dbReference type="Proteomes" id="UP000660729"/>
    </source>
</evidence>
<dbReference type="GO" id="GO:0000445">
    <property type="term" value="C:THO complex part of transcription export complex"/>
    <property type="evidence" value="ECO:0007669"/>
    <property type="project" value="TreeGrafter"/>
</dbReference>
<protein>
    <submittedName>
        <fullName evidence="5">Putative THOC5 family protein</fullName>
    </submittedName>
</protein>
<evidence type="ECO:0000313" key="5">
    <source>
        <dbReference type="EMBL" id="KAF7188101.1"/>
    </source>
</evidence>
<keyword evidence="4" id="KW-0175">Coiled coil</keyword>
<keyword evidence="3" id="KW-0539">Nucleus</keyword>